<dbReference type="InterPro" id="IPR008389">
    <property type="entry name" value="ATPase_V0-cplx_e1/e2_su"/>
</dbReference>
<dbReference type="AlphaFoldDB" id="A0A1G4MFF6"/>
<dbReference type="GO" id="GO:0046961">
    <property type="term" value="F:proton-transporting ATPase activity, rotational mechanism"/>
    <property type="evidence" value="ECO:0007669"/>
    <property type="project" value="InterPro"/>
</dbReference>
<evidence type="ECO:0000256" key="5">
    <source>
        <dbReference type="ARBA" id="ARBA00022781"/>
    </source>
</evidence>
<dbReference type="GO" id="GO:0012505">
    <property type="term" value="C:endomembrane system"/>
    <property type="evidence" value="ECO:0007669"/>
    <property type="project" value="UniProtKB-SubCell"/>
</dbReference>
<dbReference type="STRING" id="4955.A0A1G4MFF6"/>
<evidence type="ECO:0000256" key="6">
    <source>
        <dbReference type="ARBA" id="ARBA00022989"/>
    </source>
</evidence>
<accession>A0A1G4MFF6</accession>
<reference evidence="11" key="1">
    <citation type="submission" date="2016-03" db="EMBL/GenBank/DDBJ databases">
        <authorList>
            <person name="Devillers H."/>
        </authorList>
    </citation>
    <scope>NUCLEOTIDE SEQUENCE [LARGE SCALE GENOMIC DNA]</scope>
</reference>
<name>A0A1G4MFF6_LACFM</name>
<keyword evidence="4 9" id="KW-0812">Transmembrane</keyword>
<dbReference type="PANTHER" id="PTHR12263:SF0">
    <property type="entry name" value="V-TYPE PROTON ATPASE SUBUNIT"/>
    <property type="match status" value="1"/>
</dbReference>
<comment type="subcellular location">
    <subcellularLocation>
        <location evidence="1">Endomembrane system</location>
        <topology evidence="1">Multi-pass membrane protein</topology>
    </subcellularLocation>
</comment>
<feature type="transmembrane region" description="Helical" evidence="9">
    <location>
        <begin position="6"/>
        <end position="24"/>
    </location>
</feature>
<proteinExistence type="inferred from homology"/>
<dbReference type="EMBL" id="LT598490">
    <property type="protein sequence ID" value="SCW02580.1"/>
    <property type="molecule type" value="Genomic_DNA"/>
</dbReference>
<evidence type="ECO:0000256" key="4">
    <source>
        <dbReference type="ARBA" id="ARBA00022692"/>
    </source>
</evidence>
<keyword evidence="8 9" id="KW-0472">Membrane</keyword>
<dbReference type="PANTHER" id="PTHR12263">
    <property type="entry name" value="VACUOLAR ATP SYNTHASE SUBUNIT H"/>
    <property type="match status" value="1"/>
</dbReference>
<protein>
    <submittedName>
        <fullName evidence="10">LAFE_0F09626g1_1</fullName>
    </submittedName>
</protein>
<evidence type="ECO:0000256" key="2">
    <source>
        <dbReference type="ARBA" id="ARBA00008328"/>
    </source>
</evidence>
<keyword evidence="11" id="KW-1185">Reference proteome</keyword>
<dbReference type="Pfam" id="PF05493">
    <property type="entry name" value="ATP_synt_H"/>
    <property type="match status" value="1"/>
</dbReference>
<evidence type="ECO:0000256" key="3">
    <source>
        <dbReference type="ARBA" id="ARBA00022448"/>
    </source>
</evidence>
<evidence type="ECO:0000313" key="11">
    <source>
        <dbReference type="Proteomes" id="UP000190831"/>
    </source>
</evidence>
<dbReference type="OMA" id="WAITYLC"/>
<sequence length="72" mass="8348">MSFYTVVAVLLVVALTSAVFWVFAPKQNQTVWRSTVILTLSMMYLMWAITYLSQLHPLVEPRRADLRPEFAE</sequence>
<keyword evidence="3" id="KW-0813">Transport</keyword>
<keyword evidence="5" id="KW-0375">Hydrogen ion transport</keyword>
<organism evidence="10 11">
    <name type="scientific">Lachancea fermentati</name>
    <name type="common">Zygosaccharomyces fermentati</name>
    <dbReference type="NCBI Taxonomy" id="4955"/>
    <lineage>
        <taxon>Eukaryota</taxon>
        <taxon>Fungi</taxon>
        <taxon>Dikarya</taxon>
        <taxon>Ascomycota</taxon>
        <taxon>Saccharomycotina</taxon>
        <taxon>Saccharomycetes</taxon>
        <taxon>Saccharomycetales</taxon>
        <taxon>Saccharomycetaceae</taxon>
        <taxon>Lachancea</taxon>
    </lineage>
</organism>
<evidence type="ECO:0000256" key="8">
    <source>
        <dbReference type="ARBA" id="ARBA00023136"/>
    </source>
</evidence>
<keyword evidence="6 9" id="KW-1133">Transmembrane helix</keyword>
<evidence type="ECO:0000256" key="9">
    <source>
        <dbReference type="SAM" id="Phobius"/>
    </source>
</evidence>
<dbReference type="GO" id="GO:0007035">
    <property type="term" value="P:vacuolar acidification"/>
    <property type="evidence" value="ECO:0007669"/>
    <property type="project" value="TreeGrafter"/>
</dbReference>
<feature type="transmembrane region" description="Helical" evidence="9">
    <location>
        <begin position="36"/>
        <end position="53"/>
    </location>
</feature>
<evidence type="ECO:0000256" key="1">
    <source>
        <dbReference type="ARBA" id="ARBA00004127"/>
    </source>
</evidence>
<gene>
    <name evidence="10" type="ORF">LAFE_0F09626G</name>
</gene>
<dbReference type="OrthoDB" id="1508846at2759"/>
<evidence type="ECO:0000256" key="7">
    <source>
        <dbReference type="ARBA" id="ARBA00023065"/>
    </source>
</evidence>
<dbReference type="Proteomes" id="UP000190831">
    <property type="component" value="Chromosome F"/>
</dbReference>
<comment type="similarity">
    <text evidence="2">Belongs to the V-ATPase e1/e2 subunit family.</text>
</comment>
<evidence type="ECO:0000313" key="10">
    <source>
        <dbReference type="EMBL" id="SCW02580.1"/>
    </source>
</evidence>
<dbReference type="GO" id="GO:0000220">
    <property type="term" value="C:vacuolar proton-transporting V-type ATPase, V0 domain"/>
    <property type="evidence" value="ECO:0007669"/>
    <property type="project" value="TreeGrafter"/>
</dbReference>
<keyword evidence="7" id="KW-0406">Ion transport</keyword>